<evidence type="ECO:0000259" key="23">
    <source>
        <dbReference type="PROSITE" id="PS50025"/>
    </source>
</evidence>
<keyword evidence="7 22" id="KW-0732">Signal</keyword>
<dbReference type="CDD" id="cd00110">
    <property type="entry name" value="LamG"/>
    <property type="match status" value="2"/>
</dbReference>
<keyword evidence="12 17" id="KW-1015">Disulfide bond</keyword>
<dbReference type="InterPro" id="IPR001791">
    <property type="entry name" value="Laminin_G"/>
</dbReference>
<feature type="domain" description="Laminin G" evidence="23">
    <location>
        <begin position="3330"/>
        <end position="3510"/>
    </location>
</feature>
<keyword evidence="4" id="KW-0964">Secreted</keyword>
<dbReference type="WBParaSite" id="PTRK_0001291700.1">
    <property type="protein sequence ID" value="PTRK_0001291700.1"/>
    <property type="gene ID" value="PTRK_0001291700"/>
</dbReference>
<dbReference type="InterPro" id="IPR003599">
    <property type="entry name" value="Ig_sub"/>
</dbReference>
<dbReference type="InterPro" id="IPR056863">
    <property type="entry name" value="LMN_ATRN_NET-like_EGF"/>
</dbReference>
<evidence type="ECO:0000256" key="10">
    <source>
        <dbReference type="ARBA" id="ARBA00022989"/>
    </source>
</evidence>
<keyword evidence="15 20" id="KW-0424">Laminin EGF-like domain</keyword>
<evidence type="ECO:0000259" key="24">
    <source>
        <dbReference type="PROSITE" id="PS50026"/>
    </source>
</evidence>
<dbReference type="STRING" id="131310.A0A0N4ZW81"/>
<dbReference type="CDD" id="cd00054">
    <property type="entry name" value="EGF_CA"/>
    <property type="match status" value="1"/>
</dbReference>
<dbReference type="Pfam" id="PF00052">
    <property type="entry name" value="Laminin_B"/>
    <property type="match status" value="2"/>
</dbReference>
<dbReference type="GO" id="GO:0050808">
    <property type="term" value="P:synapse organization"/>
    <property type="evidence" value="ECO:0007669"/>
    <property type="project" value="TreeGrafter"/>
</dbReference>
<feature type="domain" description="Ig-like" evidence="26">
    <location>
        <begin position="2250"/>
        <end position="2337"/>
    </location>
</feature>
<evidence type="ECO:0000313" key="29">
    <source>
        <dbReference type="WBParaSite" id="PTRK_0001291700.1"/>
    </source>
</evidence>
<feature type="domain" description="Laminin EGF-like" evidence="25">
    <location>
        <begin position="952"/>
        <end position="1001"/>
    </location>
</feature>
<feature type="domain" description="Ig-like" evidence="26">
    <location>
        <begin position="2071"/>
        <end position="2159"/>
    </location>
</feature>
<dbReference type="Pfam" id="PF24973">
    <property type="entry name" value="EGF_LMN_ATRN"/>
    <property type="match status" value="2"/>
</dbReference>
<keyword evidence="17" id="KW-0245">EGF-like domain</keyword>
<dbReference type="CDD" id="cd00112">
    <property type="entry name" value="LDLa"/>
    <property type="match status" value="2"/>
</dbReference>
<evidence type="ECO:0000256" key="1">
    <source>
        <dbReference type="ARBA" id="ARBA00004167"/>
    </source>
</evidence>
<dbReference type="Gene3D" id="2.60.40.10">
    <property type="entry name" value="Immunoglobulins"/>
    <property type="match status" value="15"/>
</dbReference>
<reference evidence="29" key="1">
    <citation type="submission" date="2017-02" db="UniProtKB">
        <authorList>
            <consortium name="WormBaseParasite"/>
        </authorList>
    </citation>
    <scope>IDENTIFICATION</scope>
</reference>
<organism evidence="28 29">
    <name type="scientific">Parastrongyloides trichosuri</name>
    <name type="common">Possum-specific nematode worm</name>
    <dbReference type="NCBI Taxonomy" id="131310"/>
    <lineage>
        <taxon>Eukaryota</taxon>
        <taxon>Metazoa</taxon>
        <taxon>Ecdysozoa</taxon>
        <taxon>Nematoda</taxon>
        <taxon>Chromadorea</taxon>
        <taxon>Rhabditida</taxon>
        <taxon>Tylenchina</taxon>
        <taxon>Panagrolaimomorpha</taxon>
        <taxon>Strongyloidoidea</taxon>
        <taxon>Strongyloididae</taxon>
        <taxon>Parastrongyloides</taxon>
    </lineage>
</organism>
<dbReference type="Gene3D" id="4.10.400.10">
    <property type="entry name" value="Low-density Lipoprotein Receptor"/>
    <property type="match status" value="3"/>
</dbReference>
<dbReference type="GO" id="GO:0005604">
    <property type="term" value="C:basement membrane"/>
    <property type="evidence" value="ECO:0007669"/>
    <property type="project" value="UniProtKB-SubCell"/>
</dbReference>
<feature type="region of interest" description="Disordered" evidence="21">
    <location>
        <begin position="2426"/>
        <end position="2453"/>
    </location>
</feature>
<evidence type="ECO:0000259" key="26">
    <source>
        <dbReference type="PROSITE" id="PS50835"/>
    </source>
</evidence>
<feature type="domain" description="Laminin EGF-like" evidence="25">
    <location>
        <begin position="1008"/>
        <end position="1057"/>
    </location>
</feature>
<feature type="domain" description="Ig-like" evidence="26">
    <location>
        <begin position="1599"/>
        <end position="1684"/>
    </location>
</feature>
<dbReference type="InterPro" id="IPR023415">
    <property type="entry name" value="LDLR_class-A_CS"/>
</dbReference>
<dbReference type="PROSITE" id="PS50835">
    <property type="entry name" value="IG_LIKE"/>
    <property type="match status" value="15"/>
</dbReference>
<evidence type="ECO:0000256" key="14">
    <source>
        <dbReference type="ARBA" id="ARBA00023180"/>
    </source>
</evidence>
<feature type="disulfide bond" evidence="19">
    <location>
        <begin position="209"/>
        <end position="224"/>
    </location>
</feature>
<feature type="domain" description="EGF-like" evidence="24">
    <location>
        <begin position="2781"/>
        <end position="2819"/>
    </location>
</feature>
<keyword evidence="28" id="KW-1185">Reference proteome</keyword>
<feature type="disulfide bond" evidence="19">
    <location>
        <begin position="150"/>
        <end position="162"/>
    </location>
</feature>
<evidence type="ECO:0000259" key="27">
    <source>
        <dbReference type="PROSITE" id="PS51115"/>
    </source>
</evidence>
<dbReference type="FunFam" id="2.10.25.10:FF:000454">
    <property type="entry name" value="Laminin subunit alpha 1"/>
    <property type="match status" value="1"/>
</dbReference>
<dbReference type="PANTHER" id="PTHR45080:SF8">
    <property type="entry name" value="IG-LIKE DOMAIN-CONTAINING PROTEIN"/>
    <property type="match status" value="1"/>
</dbReference>
<dbReference type="PRINTS" id="PR00261">
    <property type="entry name" value="LDLRECEPTOR"/>
</dbReference>
<dbReference type="InterPro" id="IPR000034">
    <property type="entry name" value="Laminin_IV"/>
</dbReference>
<feature type="compositionally biased region" description="Basic residues" evidence="21">
    <location>
        <begin position="2435"/>
        <end position="2453"/>
    </location>
</feature>
<keyword evidence="6" id="KW-0812">Transmembrane</keyword>
<feature type="disulfide bond" evidence="19">
    <location>
        <begin position="190"/>
        <end position="202"/>
    </location>
</feature>
<dbReference type="SMART" id="SM00409">
    <property type="entry name" value="IG"/>
    <property type="match status" value="15"/>
</dbReference>
<keyword evidence="14" id="KW-0325">Glycoprotein</keyword>
<feature type="disulfide bond" evidence="19">
    <location>
        <begin position="197"/>
        <end position="215"/>
    </location>
</feature>
<dbReference type="Pfam" id="PF02210">
    <property type="entry name" value="Laminin_G_2"/>
    <property type="match status" value="2"/>
</dbReference>
<dbReference type="PROSITE" id="PS01248">
    <property type="entry name" value="EGF_LAM_1"/>
    <property type="match status" value="3"/>
</dbReference>
<feature type="disulfide bond" evidence="17">
    <location>
        <begin position="2809"/>
        <end position="2818"/>
    </location>
</feature>
<feature type="domain" description="Laminin IV type A" evidence="27">
    <location>
        <begin position="744"/>
        <end position="918"/>
    </location>
</feature>
<feature type="signal peptide" evidence="22">
    <location>
        <begin position="1"/>
        <end position="26"/>
    </location>
</feature>
<evidence type="ECO:0000256" key="11">
    <source>
        <dbReference type="ARBA" id="ARBA00023136"/>
    </source>
</evidence>
<dbReference type="PANTHER" id="PTHR45080">
    <property type="entry name" value="CONTACTIN 5"/>
    <property type="match status" value="1"/>
</dbReference>
<dbReference type="InterPro" id="IPR000742">
    <property type="entry name" value="EGF"/>
</dbReference>
<dbReference type="FunFam" id="4.10.400.10:FF:000045">
    <property type="entry name" value="Low-density lipoprotein receptor-related protein 2"/>
    <property type="match status" value="1"/>
</dbReference>
<dbReference type="SMART" id="SM00192">
    <property type="entry name" value="LDLa"/>
    <property type="match status" value="3"/>
</dbReference>
<keyword evidence="5" id="KW-0272">Extracellular matrix</keyword>
<dbReference type="GO" id="GO:0008046">
    <property type="term" value="F:axon guidance receptor activity"/>
    <property type="evidence" value="ECO:0007669"/>
    <property type="project" value="TreeGrafter"/>
</dbReference>
<feature type="domain" description="Ig-like" evidence="26">
    <location>
        <begin position="1876"/>
        <end position="1968"/>
    </location>
</feature>
<feature type="domain" description="Ig-like" evidence="26">
    <location>
        <begin position="1204"/>
        <end position="1302"/>
    </location>
</feature>
<feature type="domain" description="Laminin G" evidence="23">
    <location>
        <begin position="2599"/>
        <end position="2785"/>
    </location>
</feature>
<dbReference type="InterPro" id="IPR050958">
    <property type="entry name" value="Cell_Adh-Cytoskel_Orgn"/>
</dbReference>
<feature type="domain" description="Ig-like" evidence="26">
    <location>
        <begin position="1787"/>
        <end position="1872"/>
    </location>
</feature>
<feature type="domain" description="Ig-like" evidence="26">
    <location>
        <begin position="1402"/>
        <end position="1486"/>
    </location>
</feature>
<evidence type="ECO:0000256" key="19">
    <source>
        <dbReference type="PROSITE-ProRule" id="PRU00124"/>
    </source>
</evidence>
<dbReference type="PROSITE" id="PS50068">
    <property type="entry name" value="LDLRA_2"/>
    <property type="match status" value="3"/>
</dbReference>
<evidence type="ECO:0000256" key="6">
    <source>
        <dbReference type="ARBA" id="ARBA00022692"/>
    </source>
</evidence>
<dbReference type="Gene3D" id="2.60.120.200">
    <property type="match status" value="3"/>
</dbReference>
<feature type="disulfide bond" evidence="20">
    <location>
        <begin position="1027"/>
        <end position="1036"/>
    </location>
</feature>
<dbReference type="SMART" id="SM00281">
    <property type="entry name" value="LamB"/>
    <property type="match status" value="2"/>
</dbReference>
<dbReference type="Gene3D" id="2.170.300.10">
    <property type="entry name" value="Tie2 ligand-binding domain superfamily"/>
    <property type="match status" value="1"/>
</dbReference>
<accession>A0A0N4ZW81</accession>
<evidence type="ECO:0000313" key="28">
    <source>
        <dbReference type="Proteomes" id="UP000038045"/>
    </source>
</evidence>
<keyword evidence="11" id="KW-0472">Membrane</keyword>
<dbReference type="CDD" id="cd00055">
    <property type="entry name" value="EGF_Lam"/>
    <property type="match status" value="7"/>
</dbReference>
<dbReference type="SMART" id="SM00181">
    <property type="entry name" value="EGF"/>
    <property type="match status" value="8"/>
</dbReference>
<evidence type="ECO:0000256" key="8">
    <source>
        <dbReference type="ARBA" id="ARBA00022737"/>
    </source>
</evidence>
<evidence type="ECO:0000256" key="22">
    <source>
        <dbReference type="SAM" id="SignalP"/>
    </source>
</evidence>
<evidence type="ECO:0000256" key="7">
    <source>
        <dbReference type="ARBA" id="ARBA00022729"/>
    </source>
</evidence>
<name>A0A0N4ZW81_PARTI</name>
<dbReference type="SUPFAM" id="SSF57424">
    <property type="entry name" value="LDL receptor-like module"/>
    <property type="match status" value="3"/>
</dbReference>
<keyword evidence="16" id="KW-0393">Immunoglobulin domain</keyword>
<feature type="disulfide bond" evidence="17">
    <location>
        <begin position="3314"/>
        <end position="3323"/>
    </location>
</feature>
<feature type="disulfide bond" evidence="20">
    <location>
        <begin position="1079"/>
        <end position="1088"/>
    </location>
</feature>
<dbReference type="InterPro" id="IPR036055">
    <property type="entry name" value="LDL_receptor-like_sf"/>
</dbReference>
<comment type="subcellular location">
    <subcellularLocation>
        <location evidence="3">Endomembrane system</location>
    </subcellularLocation>
    <subcellularLocation>
        <location evidence="1">Membrane</location>
        <topology evidence="1">Single-pass membrane protein</topology>
    </subcellularLocation>
    <subcellularLocation>
        <location evidence="2">Secreted</location>
        <location evidence="2">Extracellular space</location>
        <location evidence="2">Extracellular matrix</location>
        <location evidence="2">Basement membrane</location>
    </subcellularLocation>
</comment>
<feature type="disulfide bond" evidence="20">
    <location>
        <begin position="399"/>
        <end position="408"/>
    </location>
</feature>
<dbReference type="InterPro" id="IPR013320">
    <property type="entry name" value="ConA-like_dom_sf"/>
</dbReference>
<dbReference type="PROSITE" id="PS50027">
    <property type="entry name" value="EGF_LAM_2"/>
    <property type="match status" value="5"/>
</dbReference>
<evidence type="ECO:0000256" key="4">
    <source>
        <dbReference type="ARBA" id="ARBA00022525"/>
    </source>
</evidence>
<dbReference type="InterPro" id="IPR002049">
    <property type="entry name" value="LE_dom"/>
</dbReference>
<feature type="region of interest" description="Disordered" evidence="21">
    <location>
        <begin position="1126"/>
        <end position="1157"/>
    </location>
</feature>
<dbReference type="InterPro" id="IPR007110">
    <property type="entry name" value="Ig-like_dom"/>
</dbReference>
<dbReference type="FunFam" id="2.10.25.10:FF:000188">
    <property type="entry name" value="Laminin subunit gamma 2"/>
    <property type="match status" value="1"/>
</dbReference>
<dbReference type="InterPro" id="IPR003598">
    <property type="entry name" value="Ig_sub2"/>
</dbReference>
<feature type="domain" description="Ig-like" evidence="26">
    <location>
        <begin position="1693"/>
        <end position="1781"/>
    </location>
</feature>
<dbReference type="FunFam" id="2.10.25.10:FF:000388">
    <property type="entry name" value="Laminin subunit alpha"/>
    <property type="match status" value="1"/>
</dbReference>
<evidence type="ECO:0000256" key="13">
    <source>
        <dbReference type="ARBA" id="ARBA00023170"/>
    </source>
</evidence>
<dbReference type="GO" id="GO:0043025">
    <property type="term" value="C:neuronal cell body"/>
    <property type="evidence" value="ECO:0007669"/>
    <property type="project" value="TreeGrafter"/>
</dbReference>
<evidence type="ECO:0000256" key="21">
    <source>
        <dbReference type="SAM" id="MobiDB-lite"/>
    </source>
</evidence>
<evidence type="ECO:0000256" key="17">
    <source>
        <dbReference type="PROSITE-ProRule" id="PRU00076"/>
    </source>
</evidence>
<dbReference type="SUPFAM" id="SSF49899">
    <property type="entry name" value="Concanavalin A-like lectins/glucanases"/>
    <property type="match status" value="3"/>
</dbReference>
<dbReference type="GO" id="GO:0005886">
    <property type="term" value="C:plasma membrane"/>
    <property type="evidence" value="ECO:0007669"/>
    <property type="project" value="TreeGrafter"/>
</dbReference>
<dbReference type="SMART" id="SM00408">
    <property type="entry name" value="IGc2"/>
    <property type="match status" value="15"/>
</dbReference>
<feature type="domain" description="Ig-like" evidence="26">
    <location>
        <begin position="43"/>
        <end position="126"/>
    </location>
</feature>
<dbReference type="Gene3D" id="2.10.25.10">
    <property type="entry name" value="Laminin"/>
    <property type="match status" value="5"/>
</dbReference>
<feature type="disulfide bond" evidence="20">
    <location>
        <begin position="380"/>
        <end position="397"/>
    </location>
</feature>
<dbReference type="Pfam" id="PF13895">
    <property type="entry name" value="Ig_2"/>
    <property type="match status" value="1"/>
</dbReference>
<dbReference type="PROSITE" id="PS01209">
    <property type="entry name" value="LDLRA_1"/>
    <property type="match status" value="2"/>
</dbReference>
<dbReference type="CDD" id="cd05743">
    <property type="entry name" value="Ig_Perlecan_like"/>
    <property type="match status" value="1"/>
</dbReference>
<evidence type="ECO:0000256" key="20">
    <source>
        <dbReference type="PROSITE-ProRule" id="PRU00460"/>
    </source>
</evidence>
<feature type="domain" description="Ig-like" evidence="26">
    <location>
        <begin position="2173"/>
        <end position="2240"/>
    </location>
</feature>
<dbReference type="PROSITE" id="PS50025">
    <property type="entry name" value="LAM_G_DOMAIN"/>
    <property type="match status" value="3"/>
</dbReference>
<dbReference type="InterPro" id="IPR036179">
    <property type="entry name" value="Ig-like_dom_sf"/>
</dbReference>
<keyword evidence="9" id="KW-0084">Basement membrane</keyword>
<evidence type="ECO:0000256" key="2">
    <source>
        <dbReference type="ARBA" id="ARBA00004302"/>
    </source>
</evidence>
<feature type="domain" description="Laminin IV type A" evidence="27">
    <location>
        <begin position="454"/>
        <end position="630"/>
    </location>
</feature>
<feature type="domain" description="Ig-like" evidence="26">
    <location>
        <begin position="1972"/>
        <end position="2059"/>
    </location>
</feature>
<feature type="disulfide bond" evidence="20">
    <location>
        <begin position="971"/>
        <end position="980"/>
    </location>
</feature>
<dbReference type="FunFam" id="2.10.25.10:FF:000106">
    <property type="entry name" value="Heparan sulfate proteoglycan 2"/>
    <property type="match status" value="1"/>
</dbReference>
<dbReference type="SUPFAM" id="SSF48726">
    <property type="entry name" value="Immunoglobulin"/>
    <property type="match status" value="14"/>
</dbReference>
<evidence type="ECO:0000256" key="16">
    <source>
        <dbReference type="ARBA" id="ARBA00023319"/>
    </source>
</evidence>
<feature type="chain" id="PRO_5005892290" evidence="22">
    <location>
        <begin position="27"/>
        <end position="3533"/>
    </location>
</feature>
<feature type="compositionally biased region" description="Basic residues" evidence="21">
    <location>
        <begin position="2344"/>
        <end position="2360"/>
    </location>
</feature>
<dbReference type="SMART" id="SM00282">
    <property type="entry name" value="LamG"/>
    <property type="match status" value="3"/>
</dbReference>
<feature type="region of interest" description="Disordered" evidence="21">
    <location>
        <begin position="2338"/>
        <end position="2362"/>
    </location>
</feature>
<evidence type="ECO:0000256" key="5">
    <source>
        <dbReference type="ARBA" id="ARBA00022530"/>
    </source>
</evidence>
<feature type="domain" description="Laminin EGF-like" evidence="25">
    <location>
        <begin position="1058"/>
        <end position="1108"/>
    </location>
</feature>
<feature type="disulfide bond" evidence="18">
    <location>
        <begin position="3038"/>
        <end position="3065"/>
    </location>
</feature>
<feature type="disulfide bond" evidence="19">
    <location>
        <begin position="157"/>
        <end position="175"/>
    </location>
</feature>
<dbReference type="Pfam" id="PF00053">
    <property type="entry name" value="EGF_laminin"/>
    <property type="match status" value="5"/>
</dbReference>
<protein>
    <submittedName>
        <fullName evidence="29">Basement membrane proteoglycan</fullName>
    </submittedName>
</protein>
<feature type="domain" description="Laminin G" evidence="23">
    <location>
        <begin position="2869"/>
        <end position="3065"/>
    </location>
</feature>
<proteinExistence type="predicted"/>
<evidence type="ECO:0000256" key="12">
    <source>
        <dbReference type="ARBA" id="ARBA00023157"/>
    </source>
</evidence>
<feature type="domain" description="Laminin EGF-like" evidence="25">
    <location>
        <begin position="379"/>
        <end position="428"/>
    </location>
</feature>
<dbReference type="InterPro" id="IPR002172">
    <property type="entry name" value="LDrepeatLR_classA_rpt"/>
</dbReference>
<dbReference type="Pfam" id="PF00057">
    <property type="entry name" value="Ldl_recept_a"/>
    <property type="match status" value="3"/>
</dbReference>
<dbReference type="Proteomes" id="UP000038045">
    <property type="component" value="Unplaced"/>
</dbReference>
<evidence type="ECO:0000256" key="9">
    <source>
        <dbReference type="ARBA" id="ARBA00022869"/>
    </source>
</evidence>
<keyword evidence="8" id="KW-0677">Repeat</keyword>
<feature type="domain" description="EGF-like" evidence="24">
    <location>
        <begin position="3287"/>
        <end position="3324"/>
    </location>
</feature>
<feature type="domain" description="Ig-like" evidence="26">
    <location>
        <begin position="1309"/>
        <end position="1394"/>
    </location>
</feature>
<dbReference type="PROSITE" id="PS51115">
    <property type="entry name" value="LAMININ_IVA"/>
    <property type="match status" value="2"/>
</dbReference>
<dbReference type="PROSITE" id="PS01186">
    <property type="entry name" value="EGF_2"/>
    <property type="match status" value="2"/>
</dbReference>
<feature type="disulfide bond" evidence="20">
    <location>
        <begin position="688"/>
        <end position="697"/>
    </location>
</feature>
<evidence type="ECO:0000256" key="3">
    <source>
        <dbReference type="ARBA" id="ARBA00004308"/>
    </source>
</evidence>
<dbReference type="PROSITE" id="PS50026">
    <property type="entry name" value="EGF_3"/>
    <property type="match status" value="2"/>
</dbReference>
<feature type="disulfide bond" evidence="17">
    <location>
        <begin position="2790"/>
        <end position="2807"/>
    </location>
</feature>
<evidence type="ECO:0000256" key="18">
    <source>
        <dbReference type="PROSITE-ProRule" id="PRU00122"/>
    </source>
</evidence>
<evidence type="ECO:0000256" key="15">
    <source>
        <dbReference type="ARBA" id="ARBA00023292"/>
    </source>
</evidence>
<keyword evidence="13" id="KW-0675">Receptor</keyword>
<dbReference type="GO" id="GO:0030424">
    <property type="term" value="C:axon"/>
    <property type="evidence" value="ECO:0007669"/>
    <property type="project" value="TreeGrafter"/>
</dbReference>
<dbReference type="GO" id="GO:0012505">
    <property type="term" value="C:endomembrane system"/>
    <property type="evidence" value="ECO:0007669"/>
    <property type="project" value="UniProtKB-SubCell"/>
</dbReference>
<comment type="caution">
    <text evidence="17">Lacks conserved residue(s) required for the propagation of feature annotation.</text>
</comment>
<feature type="domain" description="Ig-like" evidence="26">
    <location>
        <begin position="271"/>
        <end position="355"/>
    </location>
</feature>
<feature type="domain" description="Ig-like" evidence="26">
    <location>
        <begin position="1499"/>
        <end position="1583"/>
    </location>
</feature>
<sequence>MLHRRLASFLLVAFIAICVISTYTLASRHQNTRQKHHATDQEIHISVYPPEIISRDGKEASFECRARTFDNAYYPEVKWTRVGGPLPTSAWESAGRLTFNPLSVEDSGKYVCVATHQGKRVEAYVNLHVQHYGPQALQTDYTPFPQRGTCSSNEIKCGNNDCVKSEYVCDGEPDCGDRADEANCPSNKVCEPNEFKCANDRCVQKMWLCDGDDDCGDGSDELNCKKKSPGDLCEPTEFKCADNRQCVPQSFQCDGTNDCQDGSDEVGCVQPTVVQPPETNKQVPQGGTFSLSCRAVAVPEPYINWRLNWGPVCEPPRCLQHSEGGVGTLTIHDAQPLDQGAYTCEAINVKGRVLATPDCIVRIVNIPAPQPPPALPRHHCDPVGSATTFADPHTGVCQCKPLVTGPSCNQCKPGSYHLTEKSPHGCLKCFCFGITDQCSSSRLYRTKEKLIFDGDSEGVILTDKTGIQTYNERNFDFGKQGYLTHYETGQPHEIKYWKLPQRFLGDKVTAYGGSIVSHVHYTGHGHPVNEPYLILKGNRITLLHKLKHGASIHPNEPNVVEVETYESNYEHETGQPASREDLMMVLADLDHILIRATHSFGQDSTSLGDVNLDIAVDRDTQGELALEVEQCRCPPGYVGTSCEDCAPGYERSYQGPYLGTCVPAAPRAPTCSSGAVSQHSQHTGYCQCKPQTTGTKCDQCSANSFYLSPANPQGCIPCFCSGVTNQCSSSSLRRNTVKIEYLHGDLEDLQITSRDSVNALVPESAALIQHGAITFSSFHEARGQTLYWKLPEKFLGDKVTSYGGSLRYAFKFNCRGSPNTDPDVIIKGNGITLHHYSRQQFHPQRENILDVKIFEDRWVRVDDQVATREHLLMALADLDEILIKMTYLDDCSDSSLISVSLETADSYGPGLTALEVEQCICPPGYIGTSCENCAPGYTRSGGGLYLGICERCECHGHSNECDKEHGICLNCQHNTEGDNCERCKPGFVGDARRGTPMDCQPEQPKPACDCNNHSPRGCDSYGRCLFCEHNTEGYHCETCKKGFYGNATNGSPFDCNPCPCPGASDCYVGPNGQVQCRNCPAGYYGPRCNECAPGYTRSQKSGGRDCEPIGRIHEDRIEFVPSHEGMKAHTGSSMSSSNVRSHHRHSISSAYRDPVSPYASRTQQQQNVVFVSEQDSNFVSVTTTNRPRIAARPGQRTHIRVGGPRQRRTRIHVHSLRVEIEEPKFLQLTQGQRVKWNCRAIEPAPRGVVLSWSKVGSISLPHHVQQHGNKLIIESVEPEDAGQYRCTGQSGNIIATDEANLVVIRGEPPRPVVTPPEQTVNEGESATFICTVPGLANCEVRWHKEDVGGPLPHGVYPHGGTLRIPHVQPHHAGNYICTAVNQYGLGQSNPGKLNVNKQKVSPRVDPPILNVDEGEPARFRCWVPGNPNAVLKWTLADGSPLPQGADENNGYLNIFKTIKGIHDTNYLCVATDPRNPYEAPEPAPLARLNINQPHEPIRPIIDPIEQTVPAGTPAKFRCWVPNHPEINVRWSQQSGAPIPHTATDSRGELLWRQAQTTDAGDYICTAFDPVSRQNIPSDPATLNVVAKAIPQESPRMGDPVVDPLEQTVKLGDPARIKCHVPGSPNAHLRWQLVDGQPLPQGVYEDGRGLLYIYKVEKNHENQYVCLAQDPNTGERKESPPAKIAVEEPVEGKPPVPVATPPLLTVKTGEPGTFECEAESETPVTYRWSYRHENGPLPEGVHAENDKLHISNAEDHNVGDYICTATNEFGTGVAPPVKLEITEELVPPTARVEPRVWNGKPGDSHKFKCIVTGVPTPTIHWTGPNGEEIPEGTEVQENGLYLVFENAKTEYNGDYTCTAKNDVGEAQDTGIVNIGSPLIVRTNPPGPRIVLTVGEPLEIRCEAFGEPEPEVEWLHDPGPERGDLPDDYIPVTISEQFIKHPGVGLGNSGRYTCKGSNQVATASKDIYIEVVEPSQVATVAILGGSTQYLAQGQQARIVCTSTGSNLVDKIKWTNINNNEEVESNGDEGVLFIDSFDSHLAGDYKCSGYRNDKEIASATVSLKPDSERGIHGIQVEITPPNVRVVRQGESVVLECVMHGDNEGKMKYKWSQLRRGSLVPNIRHTSQLIIKSADNSQDHGVYRCEVLDEEGELVGSAYTAVSVGHTSDEQAPIYPLEEENDAEVECPIFIVPGSHVEWSKQDEGELPDNANVEGTKLKFTNFEEENSGIYICKVTMENNNEVEGYAKVQIYVPDTVIQVRIEQSTDNPTLGERIWFDCIVTGDTTATFEWTKEESDHLPENAHVEKGRLVFNELSKDDSGTYWCQALTKDGMLRSKAVLNIGDNPGKRKRKHLNPKNKTKRNNSHMLRPVAKVSKHDHKINKHDLKSKDLSNKMHVSVIESHKPHMSLTHSSMEDKQDYIKSKHMHLNSKNHGEESRSHKKNYAHHRGNRNTQRHRSKEVFGGWFETTGELKVIIQKGNEGGTYNGSIISNKYDKQKKINDKKIDDLIEVKPQGVVRPAGTNVKLYCGENGYSMIDKRKNLKRIVKWKKVHDTMPFSYKIDNSGILLINNVKIKDSGLYECVEETIDGESKDPRYVLLTVTQLVPRFDGKSYLSLQPLTPEQWRDLSMNLTVKPTVKEGVILYVEKNSGQYPNPENYHEIKLKRGKVVYEYDIGNGKIDITSDKEIQLNEWSTISIKNNENTATLNVNNERNILSENDGQRIYENLPSSNLNIGGKEVSRKKWTTGEPPEDEKFFVGSISQITVGNKPFEIGPNVVRVHGTVHQSKICSPNPCRNNGQCHTANVLAGFVCHCREGFIGDHCEIKNNICNGELICEKGMCTIVDNEEKCICPYGWKGVSCEIEDKKFLTSVIESIQFNGRTSFIKIPLQNKNEDYTIQMNIKFSNLDENQIVAHLSENGKEKNKEFTNIAVEENKFSVIQSTKISKKKKVVKTRLTNDDIHKIEISKKNGKKIITIDGSLVLTGKVDDINKNDISSASDTNPYIIIGQIPPGLSRINTKTLMEIESSNLETIENVPYGFNGCLVNFTLNGRFVPANVLKELNSGDIKDCHEKSTEIISIPTDIHTQETFIHKDNISDVSVEDKSGSKYEDKSFEKDEIIEYITSSTVSTESYPDINKGNTHILPHSSESASSIEKGVKYSQEGESYYEEDDVSKNLTTTTIGYTDITDANLVPIIITKAKEITEISNDTVLLSQEEEKKVDFEEKKSSEIGEILPTDSSSKEIELKELLEETLPSEDQGLEVVRTTPSFDIFMETSSHFETTKETPSNIQIVDRCEYDTCGDNGICEEVNSTHIACSCKISFDGPRCDIFKPIEYAAKFNGKAFIVFSPEEFPHLTSEQVEIIELKIRTTHKYGVLLWQSSTYSSAEYPSDYISLGINDGYLVFSYELGGGAARITSRDIISDGKEHLIRVSRKGRSGNVYIDNSPVITGDSSGILAMLNADSYIYLGGLPRPYEMSGGVHSENFVGCVAELSFNSNKISLMENAIDGQNVLPCSEWPSPYERRRWFKNRKYKNVKV</sequence>
<dbReference type="Pfam" id="PF13927">
    <property type="entry name" value="Ig_3"/>
    <property type="match status" value="6"/>
</dbReference>
<dbReference type="CDD" id="cd00096">
    <property type="entry name" value="Ig"/>
    <property type="match status" value="1"/>
</dbReference>
<dbReference type="FunFam" id="4.10.400.10:FF:000062">
    <property type="entry name" value="Terribly reduced optic lobes, isoform AI"/>
    <property type="match status" value="1"/>
</dbReference>
<dbReference type="InterPro" id="IPR013098">
    <property type="entry name" value="Ig_I-set"/>
</dbReference>
<dbReference type="SMART" id="SM00180">
    <property type="entry name" value="EGF_Lam"/>
    <property type="match status" value="6"/>
</dbReference>
<dbReference type="Pfam" id="PF00047">
    <property type="entry name" value="ig"/>
    <property type="match status" value="1"/>
</dbReference>
<dbReference type="PROSITE" id="PS00022">
    <property type="entry name" value="EGF_1"/>
    <property type="match status" value="3"/>
</dbReference>
<dbReference type="Pfam" id="PF07679">
    <property type="entry name" value="I-set"/>
    <property type="match status" value="2"/>
</dbReference>
<dbReference type="SUPFAM" id="SSF57196">
    <property type="entry name" value="EGF/Laminin"/>
    <property type="match status" value="4"/>
</dbReference>
<feature type="disulfide bond" evidence="19">
    <location>
        <begin position="253"/>
        <end position="268"/>
    </location>
</feature>
<feature type="domain" description="Laminin EGF-like" evidence="25">
    <location>
        <begin position="631"/>
        <end position="717"/>
    </location>
</feature>
<dbReference type="GO" id="GO:0007156">
    <property type="term" value="P:homophilic cell adhesion via plasma membrane adhesion molecules"/>
    <property type="evidence" value="ECO:0007669"/>
    <property type="project" value="TreeGrafter"/>
</dbReference>
<feature type="domain" description="Ig-like" evidence="26">
    <location>
        <begin position="2517"/>
        <end position="2596"/>
    </location>
</feature>
<dbReference type="InterPro" id="IPR013783">
    <property type="entry name" value="Ig-like_fold"/>
</dbReference>
<keyword evidence="10" id="KW-1133">Transmembrane helix</keyword>
<evidence type="ECO:0000259" key="25">
    <source>
        <dbReference type="PROSITE" id="PS50027"/>
    </source>
</evidence>
<dbReference type="InterPro" id="IPR013151">
    <property type="entry name" value="Immunoglobulin_dom"/>
</dbReference>
<feature type="disulfide bond" evidence="19">
    <location>
        <begin position="169"/>
        <end position="184"/>
    </location>
</feature>